<gene>
    <name evidence="2" type="ORF">GCM10010384_39640</name>
</gene>
<proteinExistence type="predicted"/>
<sequence>MACESREFGGRTGPGGSGLTDFHSAAGASFVDKASGIGYRGSRGGASRGRAVRFGRSPSAPTLLFVIIPEAGRRLYTDEALDSGAARGG</sequence>
<accession>A0ABQ2ZXF5</accession>
<dbReference type="EMBL" id="BMWE01000010">
    <property type="protein sequence ID" value="GGY28504.1"/>
    <property type="molecule type" value="Genomic_DNA"/>
</dbReference>
<comment type="caution">
    <text evidence="2">The sequence shown here is derived from an EMBL/GenBank/DDBJ whole genome shotgun (WGS) entry which is preliminary data.</text>
</comment>
<evidence type="ECO:0000256" key="1">
    <source>
        <dbReference type="SAM" id="MobiDB-lite"/>
    </source>
</evidence>
<feature type="region of interest" description="Disordered" evidence="1">
    <location>
        <begin position="1"/>
        <end position="20"/>
    </location>
</feature>
<protein>
    <submittedName>
        <fullName evidence="2">Uncharacterized protein</fullName>
    </submittedName>
</protein>
<dbReference type="Proteomes" id="UP000653308">
    <property type="component" value="Unassembled WGS sequence"/>
</dbReference>
<keyword evidence="3" id="KW-1185">Reference proteome</keyword>
<reference evidence="3" key="1">
    <citation type="journal article" date="2019" name="Int. J. Syst. Evol. Microbiol.">
        <title>The Global Catalogue of Microorganisms (GCM) 10K type strain sequencing project: providing services to taxonomists for standard genome sequencing and annotation.</title>
        <authorList>
            <consortium name="The Broad Institute Genomics Platform"/>
            <consortium name="The Broad Institute Genome Sequencing Center for Infectious Disease"/>
            <person name="Wu L."/>
            <person name="Ma J."/>
        </authorList>
    </citation>
    <scope>NUCLEOTIDE SEQUENCE [LARGE SCALE GENOMIC DNA]</scope>
    <source>
        <strain evidence="3">JCM 4957</strain>
    </source>
</reference>
<evidence type="ECO:0000313" key="3">
    <source>
        <dbReference type="Proteomes" id="UP000653308"/>
    </source>
</evidence>
<organism evidence="2 3">
    <name type="scientific">Streptomyces djakartensis</name>
    <dbReference type="NCBI Taxonomy" id="68193"/>
    <lineage>
        <taxon>Bacteria</taxon>
        <taxon>Bacillati</taxon>
        <taxon>Actinomycetota</taxon>
        <taxon>Actinomycetes</taxon>
        <taxon>Kitasatosporales</taxon>
        <taxon>Streptomycetaceae</taxon>
        <taxon>Streptomyces</taxon>
    </lineage>
</organism>
<name>A0ABQ2ZXF5_9ACTN</name>
<evidence type="ECO:0000313" key="2">
    <source>
        <dbReference type="EMBL" id="GGY28504.1"/>
    </source>
</evidence>